<name>A0A9D2B0W8_9GAMM</name>
<dbReference type="InterPro" id="IPR023381">
    <property type="entry name" value="YP001051499.1-like_dom_sf"/>
</dbReference>
<dbReference type="Proteomes" id="UP000886829">
    <property type="component" value="Unassembled WGS sequence"/>
</dbReference>
<feature type="region of interest" description="Disordered" evidence="2">
    <location>
        <begin position="252"/>
        <end position="345"/>
    </location>
</feature>
<accession>A0A9D2B0W8</accession>
<protein>
    <submittedName>
        <fullName evidence="3">YjaG family protein</fullName>
    </submittedName>
</protein>
<keyword evidence="1" id="KW-0175">Coiled coil</keyword>
<evidence type="ECO:0000256" key="1">
    <source>
        <dbReference type="SAM" id="Coils"/>
    </source>
</evidence>
<dbReference type="InterPro" id="IPR007338">
    <property type="entry name" value="DUF416"/>
</dbReference>
<evidence type="ECO:0000256" key="2">
    <source>
        <dbReference type="SAM" id="MobiDB-lite"/>
    </source>
</evidence>
<dbReference type="Pfam" id="PF04222">
    <property type="entry name" value="DUF416"/>
    <property type="match status" value="1"/>
</dbReference>
<proteinExistence type="predicted"/>
<dbReference type="EMBL" id="DXEV01000130">
    <property type="protein sequence ID" value="HIX57098.1"/>
    <property type="molecule type" value="Genomic_DNA"/>
</dbReference>
<evidence type="ECO:0000313" key="4">
    <source>
        <dbReference type="Proteomes" id="UP000886829"/>
    </source>
</evidence>
<dbReference type="AlphaFoldDB" id="A0A9D2B0W8"/>
<comment type="caution">
    <text evidence="3">The sequence shown here is derived from an EMBL/GenBank/DDBJ whole genome shotgun (WGS) entry which is preliminary data.</text>
</comment>
<sequence>MLFGSEFYAKLEKMPAWRHSLFSLVLATRQYPNFVLWAEINQNPQAAATYLNALRLGWQFHADRFNHIDLMQVYEQVEPFLPLDLEDYSEGDSFAYDCGVLIDAALEGIPLNAKYGRDASTASMASVIRLCELKHPEQAQDEESLLELDEINHELEYQVNLLLKVLEPRSLENIRELFAMALQDHVSNIGLENTLSATDFPELFDPRLDQQASEVAQAAQAHAEAEAAAEAEAEAQAKARAKAQRAAARAARMAANAANTEDSPATADTSGETASIDPYESSPRGKEHHGKASDKHHHGDKGDKGNKHDHHHKDEKHGHDHGHGNSHEHEHKKHDHKDNKGHHKH</sequence>
<evidence type="ECO:0000313" key="3">
    <source>
        <dbReference type="EMBL" id="HIX57098.1"/>
    </source>
</evidence>
<organism evidence="3 4">
    <name type="scientific">Candidatus Anaerobiospirillum pullistercoris</name>
    <dbReference type="NCBI Taxonomy" id="2838452"/>
    <lineage>
        <taxon>Bacteria</taxon>
        <taxon>Pseudomonadati</taxon>
        <taxon>Pseudomonadota</taxon>
        <taxon>Gammaproteobacteria</taxon>
        <taxon>Aeromonadales</taxon>
        <taxon>Succinivibrionaceae</taxon>
        <taxon>Anaerobiospirillum</taxon>
    </lineage>
</organism>
<reference evidence="3" key="1">
    <citation type="journal article" date="2021" name="PeerJ">
        <title>Extensive microbial diversity within the chicken gut microbiome revealed by metagenomics and culture.</title>
        <authorList>
            <person name="Gilroy R."/>
            <person name="Ravi A."/>
            <person name="Getino M."/>
            <person name="Pursley I."/>
            <person name="Horton D.L."/>
            <person name="Alikhan N.F."/>
            <person name="Baker D."/>
            <person name="Gharbi K."/>
            <person name="Hall N."/>
            <person name="Watson M."/>
            <person name="Adriaenssens E.M."/>
            <person name="Foster-Nyarko E."/>
            <person name="Jarju S."/>
            <person name="Secka A."/>
            <person name="Antonio M."/>
            <person name="Oren A."/>
            <person name="Chaudhuri R.R."/>
            <person name="La Ragione R."/>
            <person name="Hildebrand F."/>
            <person name="Pallen M.J."/>
        </authorList>
    </citation>
    <scope>NUCLEOTIDE SEQUENCE</scope>
    <source>
        <strain evidence="3">USASDec5-558</strain>
    </source>
</reference>
<reference evidence="3" key="2">
    <citation type="submission" date="2021-04" db="EMBL/GenBank/DDBJ databases">
        <authorList>
            <person name="Gilroy R."/>
        </authorList>
    </citation>
    <scope>NUCLEOTIDE SEQUENCE</scope>
    <source>
        <strain evidence="3">USASDec5-558</strain>
    </source>
</reference>
<dbReference type="Gene3D" id="1.20.1590.10">
    <property type="entry name" value="YP_001051499.1 domain like"/>
    <property type="match status" value="1"/>
</dbReference>
<feature type="compositionally biased region" description="Polar residues" evidence="2">
    <location>
        <begin position="259"/>
        <end position="273"/>
    </location>
</feature>
<gene>
    <name evidence="3" type="ORF">H9850_06470</name>
</gene>
<feature type="compositionally biased region" description="Basic and acidic residues" evidence="2">
    <location>
        <begin position="315"/>
        <end position="329"/>
    </location>
</feature>
<feature type="compositionally biased region" description="Basic residues" evidence="2">
    <location>
        <begin position="286"/>
        <end position="299"/>
    </location>
</feature>
<feature type="compositionally biased region" description="Basic residues" evidence="2">
    <location>
        <begin position="330"/>
        <end position="345"/>
    </location>
</feature>
<feature type="coiled-coil region" evidence="1">
    <location>
        <begin position="208"/>
        <end position="238"/>
    </location>
</feature>